<dbReference type="PANTHER" id="PTHR46753">
    <property type="entry name" value="FYVE AND COILED-COIL DOMAIN-CONTAINING PROTEIN 1"/>
    <property type="match status" value="1"/>
</dbReference>
<dbReference type="InterPro" id="IPR013083">
    <property type="entry name" value="Znf_RING/FYVE/PHD"/>
</dbReference>
<dbReference type="Gene3D" id="3.30.40.10">
    <property type="entry name" value="Zinc/RING finger domain, C3HC4 (zinc finger)"/>
    <property type="match status" value="1"/>
</dbReference>
<dbReference type="Proteomes" id="UP000682733">
    <property type="component" value="Unassembled WGS sequence"/>
</dbReference>
<dbReference type="GO" id="GO:1901098">
    <property type="term" value="P:positive regulation of autophagosome maturation"/>
    <property type="evidence" value="ECO:0007669"/>
    <property type="project" value="TreeGrafter"/>
</dbReference>
<dbReference type="SMART" id="SM00064">
    <property type="entry name" value="FYVE"/>
    <property type="match status" value="1"/>
</dbReference>
<dbReference type="EMBL" id="CAJNOQ010004454">
    <property type="protein sequence ID" value="CAF1059863.1"/>
    <property type="molecule type" value="Genomic_DNA"/>
</dbReference>
<dbReference type="GO" id="GO:0005776">
    <property type="term" value="C:autophagosome"/>
    <property type="evidence" value="ECO:0007669"/>
    <property type="project" value="TreeGrafter"/>
</dbReference>
<evidence type="ECO:0000313" key="13">
    <source>
        <dbReference type="Proteomes" id="UP000663829"/>
    </source>
</evidence>
<dbReference type="AlphaFoldDB" id="A0A814L854"/>
<keyword evidence="3" id="KW-0862">Zinc</keyword>
<dbReference type="InterPro" id="IPR011011">
    <property type="entry name" value="Znf_FYVE_PHD"/>
</dbReference>
<dbReference type="EMBL" id="CAJOBC010004454">
    <property type="protein sequence ID" value="CAF3828347.1"/>
    <property type="molecule type" value="Genomic_DNA"/>
</dbReference>
<dbReference type="PROSITE" id="PS50178">
    <property type="entry name" value="ZF_FYVE"/>
    <property type="match status" value="1"/>
</dbReference>
<evidence type="ECO:0000313" key="11">
    <source>
        <dbReference type="EMBL" id="CAF3503827.1"/>
    </source>
</evidence>
<dbReference type="SUPFAM" id="SSF140741">
    <property type="entry name" value="RUN domain-like"/>
    <property type="match status" value="1"/>
</dbReference>
<dbReference type="InterPro" id="IPR017455">
    <property type="entry name" value="Znf_FYVE-rel"/>
</dbReference>
<dbReference type="GO" id="GO:0072383">
    <property type="term" value="P:plus-end-directed vesicle transport along microtubule"/>
    <property type="evidence" value="ECO:0007669"/>
    <property type="project" value="TreeGrafter"/>
</dbReference>
<dbReference type="PROSITE" id="PS50826">
    <property type="entry name" value="RUN"/>
    <property type="match status" value="1"/>
</dbReference>
<feature type="compositionally biased region" description="Polar residues" evidence="6">
    <location>
        <begin position="307"/>
        <end position="317"/>
    </location>
</feature>
<feature type="domain" description="FYVE-type" evidence="7">
    <location>
        <begin position="519"/>
        <end position="577"/>
    </location>
</feature>
<keyword evidence="2 4" id="KW-0863">Zinc-finger</keyword>
<proteinExistence type="predicted"/>
<dbReference type="InterPro" id="IPR004012">
    <property type="entry name" value="Run_dom"/>
</dbReference>
<dbReference type="PANTHER" id="PTHR46753:SF2">
    <property type="entry name" value="FYVE AND COILED-COIL DOMAIN-CONTAINING PROTEIN 1"/>
    <property type="match status" value="1"/>
</dbReference>
<dbReference type="EMBL" id="CAJOBA010000098">
    <property type="protein sequence ID" value="CAF3503827.1"/>
    <property type="molecule type" value="Genomic_DNA"/>
</dbReference>
<evidence type="ECO:0000313" key="9">
    <source>
        <dbReference type="EMBL" id="CAF0729064.1"/>
    </source>
</evidence>
<dbReference type="Proteomes" id="UP000681722">
    <property type="component" value="Unassembled WGS sequence"/>
</dbReference>
<evidence type="ECO:0000256" key="4">
    <source>
        <dbReference type="PROSITE-ProRule" id="PRU00091"/>
    </source>
</evidence>
<evidence type="ECO:0000256" key="3">
    <source>
        <dbReference type="ARBA" id="ARBA00022833"/>
    </source>
</evidence>
<evidence type="ECO:0000256" key="2">
    <source>
        <dbReference type="ARBA" id="ARBA00022771"/>
    </source>
</evidence>
<evidence type="ECO:0000313" key="10">
    <source>
        <dbReference type="EMBL" id="CAF1059863.1"/>
    </source>
</evidence>
<evidence type="ECO:0000259" key="8">
    <source>
        <dbReference type="PROSITE" id="PS50826"/>
    </source>
</evidence>
<gene>
    <name evidence="10" type="ORF">GPM918_LOCUS16721</name>
    <name evidence="9" type="ORF">OVA965_LOCUS662</name>
    <name evidence="12" type="ORF">SRO942_LOCUS16720</name>
    <name evidence="11" type="ORF">TMI583_LOCUS662</name>
</gene>
<dbReference type="Pfam" id="PF02759">
    <property type="entry name" value="RUN"/>
    <property type="match status" value="1"/>
</dbReference>
<dbReference type="GO" id="GO:0005764">
    <property type="term" value="C:lysosome"/>
    <property type="evidence" value="ECO:0007669"/>
    <property type="project" value="TreeGrafter"/>
</dbReference>
<dbReference type="GO" id="GO:0008270">
    <property type="term" value="F:zinc ion binding"/>
    <property type="evidence" value="ECO:0007669"/>
    <property type="project" value="UniProtKB-KW"/>
</dbReference>
<evidence type="ECO:0000256" key="5">
    <source>
        <dbReference type="SAM" id="Coils"/>
    </source>
</evidence>
<dbReference type="Pfam" id="PF01363">
    <property type="entry name" value="FYVE"/>
    <property type="match status" value="1"/>
</dbReference>
<dbReference type="EMBL" id="CAJNOK010000098">
    <property type="protein sequence ID" value="CAF0729064.1"/>
    <property type="molecule type" value="Genomic_DNA"/>
</dbReference>
<feature type="region of interest" description="Disordered" evidence="6">
    <location>
        <begin position="287"/>
        <end position="317"/>
    </location>
</feature>
<accession>A0A814L854</accession>
<feature type="coiled-coil region" evidence="5">
    <location>
        <begin position="322"/>
        <end position="360"/>
    </location>
</feature>
<feature type="compositionally biased region" description="Low complexity" evidence="6">
    <location>
        <begin position="287"/>
        <end position="301"/>
    </location>
</feature>
<dbReference type="OrthoDB" id="660555at2759"/>
<dbReference type="Proteomes" id="UP000663829">
    <property type="component" value="Unassembled WGS sequence"/>
</dbReference>
<evidence type="ECO:0000256" key="6">
    <source>
        <dbReference type="SAM" id="MobiDB-lite"/>
    </source>
</evidence>
<feature type="domain" description="RUN" evidence="8">
    <location>
        <begin position="43"/>
        <end position="177"/>
    </location>
</feature>
<evidence type="ECO:0000259" key="7">
    <source>
        <dbReference type="PROSITE" id="PS50178"/>
    </source>
</evidence>
<sequence length="624" mass="72442">METPGSQSKIRALSKKKTNIIHDQYTKSNDIQYENGMNSDVVDDSNVNLQIFFSRLEQLLLVDLKNRKSLLGNKNKTYWDFFVLVLKDSKGLYDGVLYVLNCQEVKTSVGRGRLFIRFCLQNHRLGDVIQQSFMINKAVSQFYTPECLWSNPLYTHRIIQAIYQLNDIKFDLLDSRTIYELDVSWPSLESRTRSRTISDAMRHRTNSISSFLSMESVISSSVPIGEDEFLTSIPKCDLDLSSFQQLADASLNGGSSAQSVSSNEEINDGSSSYWKQRCHQLELELDQTQQQHEQQQQIFQSDELDQNNSTKEMIDSPTQTDINISEDEMKVYEQEKQKLIDNYESQLTTLNEKYEKIKSYSVTLSDEITSLNFQLSSVSIQRSSTTDEYEREISNFRSLLESKDFMLKSLQDQHEIQMNSQKSNLKQLEEKQSQILSENNEKLEKTLQELAEKAYEISKQKLSQELEEKTNNLNQSRLDFDEMKRRLIKAIREKAELWDEKHSYELKLVEEQAKVWIPDEDALNCSKCGTAFGWTVRKHHCRMCYKIYCYYCSNNFTSGSTPNTRYRICDVCNEKVLSESLKPTPIDNTEIIDIDEYDNINVNFEVRSEKIASNISTHAEETPP</sequence>
<keyword evidence="13" id="KW-1185">Reference proteome</keyword>
<dbReference type="GO" id="GO:0005770">
    <property type="term" value="C:late endosome"/>
    <property type="evidence" value="ECO:0007669"/>
    <property type="project" value="TreeGrafter"/>
</dbReference>
<protein>
    <recommendedName>
        <fullName evidence="14">FYVE-type domain-containing protein</fullName>
    </recommendedName>
</protein>
<feature type="coiled-coil region" evidence="5">
    <location>
        <begin position="411"/>
        <end position="486"/>
    </location>
</feature>
<evidence type="ECO:0008006" key="14">
    <source>
        <dbReference type="Google" id="ProtNLM"/>
    </source>
</evidence>
<dbReference type="Gene3D" id="1.20.58.900">
    <property type="match status" value="1"/>
</dbReference>
<dbReference type="Proteomes" id="UP000677228">
    <property type="component" value="Unassembled WGS sequence"/>
</dbReference>
<name>A0A814L854_9BILA</name>
<keyword evidence="1" id="KW-0479">Metal-binding</keyword>
<dbReference type="SUPFAM" id="SSF57903">
    <property type="entry name" value="FYVE/PHD zinc finger"/>
    <property type="match status" value="1"/>
</dbReference>
<evidence type="ECO:0000313" key="12">
    <source>
        <dbReference type="EMBL" id="CAF3828347.1"/>
    </source>
</evidence>
<organism evidence="10 13">
    <name type="scientific">Didymodactylos carnosus</name>
    <dbReference type="NCBI Taxonomy" id="1234261"/>
    <lineage>
        <taxon>Eukaryota</taxon>
        <taxon>Metazoa</taxon>
        <taxon>Spiralia</taxon>
        <taxon>Gnathifera</taxon>
        <taxon>Rotifera</taxon>
        <taxon>Eurotatoria</taxon>
        <taxon>Bdelloidea</taxon>
        <taxon>Philodinida</taxon>
        <taxon>Philodinidae</taxon>
        <taxon>Didymodactylos</taxon>
    </lineage>
</organism>
<dbReference type="InterPro" id="IPR037213">
    <property type="entry name" value="Run_dom_sf"/>
</dbReference>
<comment type="caution">
    <text evidence="10">The sequence shown here is derived from an EMBL/GenBank/DDBJ whole genome shotgun (WGS) entry which is preliminary data.</text>
</comment>
<dbReference type="InterPro" id="IPR000306">
    <property type="entry name" value="Znf_FYVE"/>
</dbReference>
<evidence type="ECO:0000256" key="1">
    <source>
        <dbReference type="ARBA" id="ARBA00022723"/>
    </source>
</evidence>
<reference evidence="10" key="1">
    <citation type="submission" date="2021-02" db="EMBL/GenBank/DDBJ databases">
        <authorList>
            <person name="Nowell W R."/>
        </authorList>
    </citation>
    <scope>NUCLEOTIDE SEQUENCE</scope>
</reference>
<keyword evidence="5" id="KW-0175">Coiled coil</keyword>